<dbReference type="EMBL" id="AF125982">
    <property type="protein sequence ID" value="AAF19344.1"/>
    <property type="molecule type" value="Genomic_DNA"/>
</dbReference>
<sequence length="321" mass="35216">MGAHPPVPLFEQGDHHPGLPVQGNCPRCQCDIVESHQPTQPYNIQSLKELRADLIHPPGLATEELFNHLGDLVPRDWRAQPRVPRLSFFNRRHVGGIEEVFEVLCPPAHNVPSRGQQHTISTINSVGAALLPPPEMPDGGPESLRSRTEVFLHGLSKLLPRPSFCLSNHPSRMPLRLPVPISCFRSPTGQKGLVGLFLQPDGIPHRRCPPTGTRVAAATGTDNLAATVPTGRLDNGGTEHSPLRLHVPHLPPGRVPKFCRRWELKLRLTGDSARRSQQTLTTHLGLPGLTGFLPHHHQVVVSGQLRTSLHPSVQDIGPQIQ</sequence>
<reference evidence="1" key="1">
    <citation type="journal article" date="1999" name="Mol. Biol. Evol.">
        <title>The non-LTR retrotransposon Rex3 from the fish Xiphophorus is widespread among teleosts.</title>
        <authorList>
            <person name="Volff J.N."/>
            <person name="Korting C."/>
            <person name="Sweeney K."/>
            <person name="Schartl M."/>
        </authorList>
    </citation>
    <scope>NUCLEOTIDE SEQUENCE</scope>
    <source>
        <strain evidence="1">Rio Jamapa</strain>
    </source>
</reference>
<dbReference type="AlphaFoldDB" id="Q9PTQ6"/>
<evidence type="ECO:0000313" key="1">
    <source>
        <dbReference type="EMBL" id="AAF19344.1"/>
    </source>
</evidence>
<protein>
    <submittedName>
        <fullName evidence="1">Uncharacterized protein</fullName>
    </submittedName>
</protein>
<organism evidence="1">
    <name type="scientific">Xiphophorus maculatus</name>
    <name type="common">Southern platyfish</name>
    <name type="synonym">Platypoecilus maculatus</name>
    <dbReference type="NCBI Taxonomy" id="8083"/>
    <lineage>
        <taxon>Eukaryota</taxon>
        <taxon>Metazoa</taxon>
        <taxon>Chordata</taxon>
        <taxon>Craniata</taxon>
        <taxon>Vertebrata</taxon>
        <taxon>Euteleostomi</taxon>
        <taxon>Actinopterygii</taxon>
        <taxon>Neopterygii</taxon>
        <taxon>Teleostei</taxon>
        <taxon>Neoteleostei</taxon>
        <taxon>Acanthomorphata</taxon>
        <taxon>Ovalentaria</taxon>
        <taxon>Atherinomorphae</taxon>
        <taxon>Cyprinodontiformes</taxon>
        <taxon>Poeciliidae</taxon>
        <taxon>Poeciliinae</taxon>
        <taxon>Xiphophorus</taxon>
    </lineage>
</organism>
<accession>Q9PTQ6</accession>
<name>Q9PTQ6_XIPMA</name>
<proteinExistence type="predicted"/>